<dbReference type="GO" id="GO:0005829">
    <property type="term" value="C:cytosol"/>
    <property type="evidence" value="ECO:0007669"/>
    <property type="project" value="TreeGrafter"/>
</dbReference>
<evidence type="ECO:0000256" key="6">
    <source>
        <dbReference type="NCBIfam" id="TIGR00922"/>
    </source>
</evidence>
<evidence type="ECO:0000256" key="5">
    <source>
        <dbReference type="HAMAP-Rule" id="MF_00948"/>
    </source>
</evidence>
<dbReference type="PRINTS" id="PR00338">
    <property type="entry name" value="NUSGTNSCPFCT"/>
</dbReference>
<dbReference type="InterPro" id="IPR047050">
    <property type="entry name" value="NGN"/>
</dbReference>
<dbReference type="GO" id="GO:0006354">
    <property type="term" value="P:DNA-templated transcription elongation"/>
    <property type="evidence" value="ECO:0007669"/>
    <property type="project" value="UniProtKB-UniRule"/>
</dbReference>
<protein>
    <recommendedName>
        <fullName evidence="5 6">Transcription termination/antitermination protein NusG</fullName>
    </recommendedName>
</protein>
<dbReference type="InterPro" id="IPR001062">
    <property type="entry name" value="Transcrpt_antiterm_NusG"/>
</dbReference>
<evidence type="ECO:0000256" key="4">
    <source>
        <dbReference type="ARBA" id="ARBA00023163"/>
    </source>
</evidence>
<dbReference type="Gene3D" id="3.30.70.940">
    <property type="entry name" value="NusG, N-terminal domain"/>
    <property type="match status" value="1"/>
</dbReference>
<dbReference type="SMART" id="SM00738">
    <property type="entry name" value="NGN"/>
    <property type="match status" value="1"/>
</dbReference>
<dbReference type="NCBIfam" id="TIGR00922">
    <property type="entry name" value="nusG"/>
    <property type="match status" value="1"/>
</dbReference>
<dbReference type="SUPFAM" id="SSF82679">
    <property type="entry name" value="N-utilization substance G protein NusG, N-terminal domain"/>
    <property type="match status" value="1"/>
</dbReference>
<dbReference type="EMBL" id="MNYI01000009">
    <property type="protein sequence ID" value="OIP43639.1"/>
    <property type="molecule type" value="Genomic_DNA"/>
</dbReference>
<dbReference type="CDD" id="cd06091">
    <property type="entry name" value="KOW_NusG"/>
    <property type="match status" value="1"/>
</dbReference>
<evidence type="ECO:0000313" key="9">
    <source>
        <dbReference type="EMBL" id="OIP43639.1"/>
    </source>
</evidence>
<feature type="domain" description="NusG-like N-terminal" evidence="8">
    <location>
        <begin position="1"/>
        <end position="108"/>
    </location>
</feature>
<organism evidence="9 10">
    <name type="scientific">Candidatus Desantisbacteria bacterium CG2_30_40_21</name>
    <dbReference type="NCBI Taxonomy" id="1817895"/>
    <lineage>
        <taxon>Bacteria</taxon>
        <taxon>Candidatus Desantisiibacteriota</taxon>
    </lineage>
</organism>
<dbReference type="InterPro" id="IPR043425">
    <property type="entry name" value="NusG-like"/>
</dbReference>
<evidence type="ECO:0000256" key="1">
    <source>
        <dbReference type="ARBA" id="ARBA00022472"/>
    </source>
</evidence>
<dbReference type="Pfam" id="PF02357">
    <property type="entry name" value="NusG"/>
    <property type="match status" value="1"/>
</dbReference>
<evidence type="ECO:0000259" key="8">
    <source>
        <dbReference type="SMART" id="SM00738"/>
    </source>
</evidence>
<dbReference type="AlphaFoldDB" id="A0A1J5EI42"/>
<name>A0A1J5EI42_9BACT</name>
<comment type="similarity">
    <text evidence="5 7">Belongs to the NusG family.</text>
</comment>
<dbReference type="InterPro" id="IPR014722">
    <property type="entry name" value="Rib_uL2_dom2"/>
</dbReference>
<dbReference type="GO" id="GO:0031564">
    <property type="term" value="P:transcription antitermination"/>
    <property type="evidence" value="ECO:0007669"/>
    <property type="project" value="UniProtKB-UniRule"/>
</dbReference>
<evidence type="ECO:0000313" key="10">
    <source>
        <dbReference type="Proteomes" id="UP000183085"/>
    </source>
</evidence>
<dbReference type="PANTHER" id="PTHR30265:SF2">
    <property type="entry name" value="TRANSCRIPTION TERMINATION_ANTITERMINATION PROTEIN NUSG"/>
    <property type="match status" value="1"/>
</dbReference>
<proteinExistence type="inferred from homology"/>
<comment type="function">
    <text evidence="5 7">Participates in transcription elongation, termination and antitermination.</text>
</comment>
<keyword evidence="3 5" id="KW-0805">Transcription regulation</keyword>
<dbReference type="InterPro" id="IPR008991">
    <property type="entry name" value="Translation_prot_SH3-like_sf"/>
</dbReference>
<dbReference type="PANTHER" id="PTHR30265">
    <property type="entry name" value="RHO-INTERACTING TRANSCRIPTION TERMINATION FACTOR NUSG"/>
    <property type="match status" value="1"/>
</dbReference>
<gene>
    <name evidence="5" type="primary">nusG</name>
    <name evidence="9" type="ORF">AUJ95_00245</name>
</gene>
<dbReference type="InterPro" id="IPR036735">
    <property type="entry name" value="NGN_dom_sf"/>
</dbReference>
<dbReference type="HAMAP" id="MF_00948">
    <property type="entry name" value="NusG"/>
    <property type="match status" value="1"/>
</dbReference>
<dbReference type="FunFam" id="3.30.70.940:FF:000002">
    <property type="entry name" value="Transcription termination/antitermination protein NusG"/>
    <property type="match status" value="1"/>
</dbReference>
<dbReference type="Proteomes" id="UP000183085">
    <property type="component" value="Unassembled WGS sequence"/>
</dbReference>
<comment type="caution">
    <text evidence="9">The sequence shown here is derived from an EMBL/GenBank/DDBJ whole genome shotgun (WGS) entry which is preliminary data.</text>
</comment>
<reference evidence="9 10" key="1">
    <citation type="journal article" date="2016" name="Environ. Microbiol.">
        <title>Genomic resolution of a cold subsurface aquifer community provides metabolic insights for novel microbes adapted to high CO concentrations.</title>
        <authorList>
            <person name="Probst A.J."/>
            <person name="Castelle C.J."/>
            <person name="Singh A."/>
            <person name="Brown C.T."/>
            <person name="Anantharaman K."/>
            <person name="Sharon I."/>
            <person name="Hug L.A."/>
            <person name="Burstein D."/>
            <person name="Emerson J.B."/>
            <person name="Thomas B.C."/>
            <person name="Banfield J.F."/>
        </authorList>
    </citation>
    <scope>NUCLEOTIDE SEQUENCE [LARGE SCALE GENOMIC DNA]</scope>
    <source>
        <strain evidence="9">CG2_30_40_21</strain>
    </source>
</reference>
<evidence type="ECO:0000256" key="2">
    <source>
        <dbReference type="ARBA" id="ARBA00022814"/>
    </source>
</evidence>
<dbReference type="SUPFAM" id="SSF50104">
    <property type="entry name" value="Translation proteins SH3-like domain"/>
    <property type="match status" value="1"/>
</dbReference>
<dbReference type="GO" id="GO:0032784">
    <property type="term" value="P:regulation of DNA-templated transcription elongation"/>
    <property type="evidence" value="ECO:0007669"/>
    <property type="project" value="InterPro"/>
</dbReference>
<accession>A0A1J5EI42</accession>
<evidence type="ECO:0000256" key="3">
    <source>
        <dbReference type="ARBA" id="ARBA00023015"/>
    </source>
</evidence>
<keyword evidence="2 5" id="KW-0889">Transcription antitermination</keyword>
<keyword evidence="1 5" id="KW-0806">Transcription termination</keyword>
<keyword evidence="4 5" id="KW-0804">Transcription</keyword>
<sequence>MEWYVIHTYSGYENKVKLNLGNRLEAMNLSDKVSQIVIPTIEVTEVKGGKKKVVAKKFFPGYILIEMMMSDDTWYVIKNTPGIFGFVGDKNKPYPLAQTEVDAILKQISAGAPRLKPRIQFQKDEPIRIIDGPFKDFIGTVGEIDAKHAKLRIMMNILGRATPVEVEFYQVEKV</sequence>
<dbReference type="Gene3D" id="2.30.30.30">
    <property type="match status" value="1"/>
</dbReference>
<dbReference type="GO" id="GO:0006353">
    <property type="term" value="P:DNA-templated transcription termination"/>
    <property type="evidence" value="ECO:0007669"/>
    <property type="project" value="UniProtKB-UniRule"/>
</dbReference>
<dbReference type="STRING" id="1817895.AUJ95_00245"/>
<evidence type="ECO:0000256" key="7">
    <source>
        <dbReference type="RuleBase" id="RU000538"/>
    </source>
</evidence>
<dbReference type="CDD" id="cd09891">
    <property type="entry name" value="NGN_Bact_1"/>
    <property type="match status" value="1"/>
</dbReference>
<dbReference type="InterPro" id="IPR006645">
    <property type="entry name" value="NGN-like_dom"/>
</dbReference>